<dbReference type="AlphaFoldDB" id="A0AAN2A3Q9"/>
<evidence type="ECO:0008006" key="3">
    <source>
        <dbReference type="Google" id="ProtNLM"/>
    </source>
</evidence>
<sequence>MATLTFAAAVAGWADKVPEAIDAVWKESTKEVVRDMQTLTSEGGRMRFDTGFLQASLLASTTAMPRIIDSSAPAEGGKYSFDFDQVEAVINAADLGQSLFFGYTAGYAAYREYGANGQPPDGFVRGAVQNWQPIVARNAARVKKAFGL</sequence>
<dbReference type="KEGG" id="aro:B0909_05630"/>
<evidence type="ECO:0000313" key="2">
    <source>
        <dbReference type="Proteomes" id="UP000528185"/>
    </source>
</evidence>
<organism evidence="1 2">
    <name type="scientific">Rhizobium rhizogenes</name>
    <name type="common">Agrobacterium rhizogenes</name>
    <dbReference type="NCBI Taxonomy" id="359"/>
    <lineage>
        <taxon>Bacteria</taxon>
        <taxon>Pseudomonadati</taxon>
        <taxon>Pseudomonadota</taxon>
        <taxon>Alphaproteobacteria</taxon>
        <taxon>Hyphomicrobiales</taxon>
        <taxon>Rhizobiaceae</taxon>
        <taxon>Rhizobium/Agrobacterium group</taxon>
        <taxon>Rhizobium</taxon>
    </lineage>
</organism>
<accession>A0AAN2A3Q9</accession>
<dbReference type="Proteomes" id="UP000528185">
    <property type="component" value="Unassembled WGS sequence"/>
</dbReference>
<dbReference type="EMBL" id="CAICSX020000001">
    <property type="protein sequence ID" value="CAD0211184.1"/>
    <property type="molecule type" value="Genomic_DNA"/>
</dbReference>
<proteinExistence type="predicted"/>
<dbReference type="RefSeq" id="WP_065115660.1">
    <property type="nucleotide sequence ID" value="NZ_CAICSX020000001.1"/>
</dbReference>
<evidence type="ECO:0000313" key="1">
    <source>
        <dbReference type="EMBL" id="CAD0211184.1"/>
    </source>
</evidence>
<reference evidence="1 2" key="1">
    <citation type="submission" date="2020-06" db="EMBL/GenBank/DDBJ databases">
        <authorList>
            <person name="De Coninck B."/>
            <person name="Ibrahim H."/>
        </authorList>
    </citation>
    <scope>NUCLEOTIDE SEQUENCE [LARGE SCALE GENOMIC DNA]</scope>
    <source>
        <strain evidence="1">Ag_rhizogenes_K599</strain>
    </source>
</reference>
<protein>
    <recommendedName>
        <fullName evidence="3">HK97 gp10 family phage protein</fullName>
    </recommendedName>
</protein>
<gene>
    <name evidence="1" type="ORF">AGRHK599_LOCUS1209</name>
</gene>
<name>A0AAN2A3Q9_RHIRH</name>
<comment type="caution">
    <text evidence="1">The sequence shown here is derived from an EMBL/GenBank/DDBJ whole genome shotgun (WGS) entry which is preliminary data.</text>
</comment>